<dbReference type="Pfam" id="PF16471">
    <property type="entry name" value="JIP_LZII"/>
    <property type="match status" value="1"/>
</dbReference>
<dbReference type="GO" id="GO:0005737">
    <property type="term" value="C:cytoplasm"/>
    <property type="evidence" value="ECO:0007669"/>
    <property type="project" value="UniProtKB-SubCell"/>
</dbReference>
<dbReference type="PANTHER" id="PTHR13886:SF4">
    <property type="entry name" value="JNK-INTERACTING PROTEIN 3"/>
    <property type="match status" value="1"/>
</dbReference>
<evidence type="ECO:0000256" key="5">
    <source>
        <dbReference type="SAM" id="MobiDB-lite"/>
    </source>
</evidence>
<dbReference type="RefSeq" id="XP_009171959.1">
    <property type="nucleotide sequence ID" value="XM_009173695.1"/>
</dbReference>
<evidence type="ECO:0000313" key="8">
    <source>
        <dbReference type="EMBL" id="KER24266.1"/>
    </source>
</evidence>
<evidence type="ECO:0008006" key="10">
    <source>
        <dbReference type="Google" id="ProtNLM"/>
    </source>
</evidence>
<dbReference type="OrthoDB" id="10256043at2759"/>
<dbReference type="PANTHER" id="PTHR13886">
    <property type="entry name" value="JNK/SAPK-ASSOCIATED PROTEIN"/>
    <property type="match status" value="1"/>
</dbReference>
<feature type="region of interest" description="Disordered" evidence="5">
    <location>
        <begin position="1281"/>
        <end position="1336"/>
    </location>
</feature>
<comment type="subcellular location">
    <subcellularLocation>
        <location evidence="1">Cytoplasm</location>
    </subcellularLocation>
</comment>
<accession>A0A074ZAG1</accession>
<feature type="region of interest" description="Disordered" evidence="5">
    <location>
        <begin position="1"/>
        <end position="32"/>
    </location>
</feature>
<dbReference type="GO" id="GO:0019894">
    <property type="term" value="F:kinesin binding"/>
    <property type="evidence" value="ECO:0007669"/>
    <property type="project" value="TreeGrafter"/>
</dbReference>
<dbReference type="GeneID" id="20322187"/>
<feature type="region of interest" description="Disordered" evidence="5">
    <location>
        <begin position="494"/>
        <end position="515"/>
    </location>
</feature>
<dbReference type="Pfam" id="PF09744">
    <property type="entry name" value="RH1"/>
    <property type="match status" value="1"/>
</dbReference>
<dbReference type="InterPro" id="IPR034743">
    <property type="entry name" value="RH1"/>
</dbReference>
<organism evidence="8 9">
    <name type="scientific">Opisthorchis viverrini</name>
    <name type="common">Southeast Asian liver fluke</name>
    <dbReference type="NCBI Taxonomy" id="6198"/>
    <lineage>
        <taxon>Eukaryota</taxon>
        <taxon>Metazoa</taxon>
        <taxon>Spiralia</taxon>
        <taxon>Lophotrochozoa</taxon>
        <taxon>Platyhelminthes</taxon>
        <taxon>Trematoda</taxon>
        <taxon>Digenea</taxon>
        <taxon>Opisthorchiida</taxon>
        <taxon>Opisthorchiata</taxon>
        <taxon>Opisthorchiidae</taxon>
        <taxon>Opisthorchis</taxon>
    </lineage>
</organism>
<evidence type="ECO:0000259" key="6">
    <source>
        <dbReference type="PROSITE" id="PS51776"/>
    </source>
</evidence>
<dbReference type="GO" id="GO:0005078">
    <property type="term" value="F:MAP-kinase scaffold activity"/>
    <property type="evidence" value="ECO:0007669"/>
    <property type="project" value="InterPro"/>
</dbReference>
<sequence length="1345" mass="148417">MDYERANSTPSKDDSSREEFTAIPTDTSTSKDDVSTKVQTLATDIYRELEKLIGVYGNKFLQNLMPLVVSALESLDAVHSENQDLTLKLALVKQDQKHLLSEYEREKSSRKVAESRVLRLEDECEEEKKTHHAKQAELEANAKVLAQKVKSLSDQLVRLEERDCELTRDYQCLHDRYTGLMRSYVEYAQRVRNNSNTNRVVPHSLATDTFMPARPDPVSLNCLVSHPANTSSPPPCHPADSCDTYFDVAAERQRIMKSILETTPELYDSGGDQHFAEPSFDELSQGDFLSEDGHDVKSFDGSICTPQHNLGDSASLSMFSGVTREVNNLIKENQDLVQTKNALNVVTNDLIGRIDELTCENVRLSSERNALITSSTGMLTRIKDLEQECRRLRQELENSEFRDSVYANSQQGVDSSDEDFEESLASRKRFSRREMSHVLLERNYYKEQLLELQDTVRWTEMLRAEQRNRAETLRFRRRSRIWDIFAKLFTPSKRRDSDGPWTTEQRTPSAFPAESATGVGQTFAYRPTHGCTTGPKGAVPLTFSDTRITPTIQKRFSLDLDSTRERSIHSNDWITVRQPHITECLEYHGLRAHQPSVCYIRPVCENIAGFKVFCATGVFLDSTRCSTDGSVPLNYLFNRPKLVRTNTGQTSCDGAVVANACQITSADSNSNLGTSAAHPMDLKPRLSNATSHLGSMSNLIWVCSVPVGVPHSGPSGNSEGGPNSNIHSLLTIVDVNNPKQNVDSFAITVSTVLCMTAIPSSDPETQMHLQDINQHWLSVPLDLSEELLSMGRRMTAVHHSHESQVHSTVPTYPALSQSVCWSTSSYSISTSHRYSSIIETSGSERNVTSSSSNSHAGDSQQVEPIMSYSVERRRFAVRTIQTDCCESGTLRPLFSSAGQGPTSTHPDTSMVTCELPSSTVTFASDPSPNCSNMPTSAQPTVWIGCYNGDVFVHSAVTHWRRSMHAVHLPDAVTQICHFKGYAFISLANGQIVVFRRRLRSPHPSLISSVHSVRALVSSSNLPDEGPPPSMGSPTTSTSRLQMSNSICSANAFDWFAGTWDFTEACVITCGHVRSTGRRMVLVSCGAASVWIASRSRITVINATTLQAINGFELPSPRGAQVHLMDSGGGAVWIGMRPDAVLYSYDAVTQQLLQTVEFGTILLKQFPDLKRHGCSGCRKGKCSHLSVTAMMVSDVGLWLGTSNGIVANAPWDKQKHDVPSNHSSTTGPTSSGSVSVGTILVSKLQVSRHKHDGAVRFFTAVEGGDPDLNSQDCAVNNSEQPIDQIAPPLRKSTSWSPLPLSPNNQPQKRLVLSGGRGYACVDDRPSSEPRSSEDGGYLIVWDATAR</sequence>
<keyword evidence="9" id="KW-1185">Reference proteome</keyword>
<dbReference type="PROSITE" id="PS51777">
    <property type="entry name" value="RH2"/>
    <property type="match status" value="1"/>
</dbReference>
<feature type="compositionally biased region" description="Polar residues" evidence="5">
    <location>
        <begin position="1"/>
        <end position="10"/>
    </location>
</feature>
<dbReference type="STRING" id="6198.A0A074ZAG1"/>
<evidence type="ECO:0000313" key="9">
    <source>
        <dbReference type="Proteomes" id="UP000054324"/>
    </source>
</evidence>
<evidence type="ECO:0000259" key="7">
    <source>
        <dbReference type="PROSITE" id="PS51777"/>
    </source>
</evidence>
<feature type="compositionally biased region" description="Low complexity" evidence="5">
    <location>
        <begin position="1222"/>
        <end position="1233"/>
    </location>
</feature>
<dbReference type="InterPro" id="IPR034744">
    <property type="entry name" value="RH2"/>
</dbReference>
<name>A0A074ZAG1_OPIVI</name>
<dbReference type="Gene3D" id="1.20.5.1000">
    <property type="entry name" value="arf6 gtpase in complex with a specific effector, jip4"/>
    <property type="match status" value="1"/>
</dbReference>
<feature type="coiled-coil region" evidence="4">
    <location>
        <begin position="103"/>
        <end position="162"/>
    </location>
</feature>
<evidence type="ECO:0000256" key="4">
    <source>
        <dbReference type="SAM" id="Coils"/>
    </source>
</evidence>
<dbReference type="KEGG" id="ovi:T265_08008"/>
<keyword evidence="2" id="KW-0963">Cytoplasm</keyword>
<dbReference type="Proteomes" id="UP000054324">
    <property type="component" value="Unassembled WGS sequence"/>
</dbReference>
<protein>
    <recommendedName>
        <fullName evidence="10">RH1 domain-containing protein</fullName>
    </recommendedName>
</protein>
<dbReference type="CTD" id="20322187"/>
<feature type="compositionally biased region" description="Low complexity" evidence="5">
    <location>
        <begin position="842"/>
        <end position="854"/>
    </location>
</feature>
<feature type="coiled-coil region" evidence="4">
    <location>
        <begin position="375"/>
        <end position="402"/>
    </location>
</feature>
<evidence type="ECO:0000256" key="3">
    <source>
        <dbReference type="ARBA" id="ARBA00023054"/>
    </source>
</evidence>
<dbReference type="GO" id="GO:0030159">
    <property type="term" value="F:signaling receptor complex adaptor activity"/>
    <property type="evidence" value="ECO:0007669"/>
    <property type="project" value="TreeGrafter"/>
</dbReference>
<dbReference type="PROSITE" id="PS51776">
    <property type="entry name" value="RH1"/>
    <property type="match status" value="1"/>
</dbReference>
<dbReference type="EMBL" id="KL596816">
    <property type="protein sequence ID" value="KER24266.1"/>
    <property type="molecule type" value="Genomic_DNA"/>
</dbReference>
<feature type="compositionally biased region" description="Basic and acidic residues" evidence="5">
    <location>
        <begin position="1320"/>
        <end position="1332"/>
    </location>
</feature>
<feature type="compositionally biased region" description="Basic and acidic residues" evidence="5">
    <location>
        <begin position="11"/>
        <end position="20"/>
    </location>
</feature>
<feature type="compositionally biased region" description="Polar residues" evidence="5">
    <location>
        <begin position="1290"/>
        <end position="1306"/>
    </location>
</feature>
<dbReference type="InterPro" id="IPR032486">
    <property type="entry name" value="JIP_LZII"/>
</dbReference>
<gene>
    <name evidence="8" type="ORF">T265_08008</name>
</gene>
<dbReference type="Pfam" id="PF19056">
    <property type="entry name" value="WD40_2"/>
    <property type="match status" value="1"/>
</dbReference>
<proteinExistence type="predicted"/>
<dbReference type="GO" id="GO:0016192">
    <property type="term" value="P:vesicle-mediated transport"/>
    <property type="evidence" value="ECO:0007669"/>
    <property type="project" value="TreeGrafter"/>
</dbReference>
<feature type="region of interest" description="Disordered" evidence="5">
    <location>
        <begin position="842"/>
        <end position="862"/>
    </location>
</feature>
<feature type="domain" description="RH2" evidence="7">
    <location>
        <begin position="427"/>
        <end position="511"/>
    </location>
</feature>
<feature type="region of interest" description="Disordered" evidence="5">
    <location>
        <begin position="1211"/>
        <end position="1233"/>
    </location>
</feature>
<evidence type="ECO:0000256" key="1">
    <source>
        <dbReference type="ARBA" id="ARBA00004496"/>
    </source>
</evidence>
<feature type="domain" description="RH1" evidence="6">
    <location>
        <begin position="21"/>
        <end position="109"/>
    </location>
</feature>
<reference evidence="8 9" key="1">
    <citation type="submission" date="2013-11" db="EMBL/GenBank/DDBJ databases">
        <title>Opisthorchis viverrini - life in the bile duct.</title>
        <authorList>
            <person name="Young N.D."/>
            <person name="Nagarajan N."/>
            <person name="Lin S.J."/>
            <person name="Korhonen P.K."/>
            <person name="Jex A.R."/>
            <person name="Hall R.S."/>
            <person name="Safavi-Hemami H."/>
            <person name="Kaewkong W."/>
            <person name="Bertrand D."/>
            <person name="Gao S."/>
            <person name="Seet Q."/>
            <person name="Wongkham S."/>
            <person name="Teh B.T."/>
            <person name="Wongkham C."/>
            <person name="Intapan P.M."/>
            <person name="Maleewong W."/>
            <person name="Yang X."/>
            <person name="Hu M."/>
            <person name="Wang Z."/>
            <person name="Hofmann A."/>
            <person name="Sternberg P.W."/>
            <person name="Tan P."/>
            <person name="Wang J."/>
            <person name="Gasser R.B."/>
        </authorList>
    </citation>
    <scope>NUCLEOTIDE SEQUENCE [LARGE SCALE GENOMIC DNA]</scope>
</reference>
<keyword evidence="3 4" id="KW-0175">Coiled coil</keyword>
<evidence type="ECO:0000256" key="2">
    <source>
        <dbReference type="ARBA" id="ARBA00022490"/>
    </source>
</evidence>
<dbReference type="GO" id="GO:0008432">
    <property type="term" value="F:JUN kinase binding"/>
    <property type="evidence" value="ECO:0007669"/>
    <property type="project" value="TreeGrafter"/>
</dbReference>
<feature type="region of interest" description="Disordered" evidence="5">
    <location>
        <begin position="1017"/>
        <end position="1037"/>
    </location>
</feature>
<dbReference type="InterPro" id="IPR039911">
    <property type="entry name" value="JIP3/JIP4"/>
</dbReference>